<dbReference type="GeneID" id="33565042"/>
<organism evidence="3 4">
    <name type="scientific">Lobosporangium transversale</name>
    <dbReference type="NCBI Taxonomy" id="64571"/>
    <lineage>
        <taxon>Eukaryota</taxon>
        <taxon>Fungi</taxon>
        <taxon>Fungi incertae sedis</taxon>
        <taxon>Mucoromycota</taxon>
        <taxon>Mortierellomycotina</taxon>
        <taxon>Mortierellomycetes</taxon>
        <taxon>Mortierellales</taxon>
        <taxon>Mortierellaceae</taxon>
        <taxon>Lobosporangium</taxon>
    </lineage>
</organism>
<gene>
    <name evidence="3" type="ORF">BCR41DRAFT_347972</name>
</gene>
<feature type="region of interest" description="Disordered" evidence="2">
    <location>
        <begin position="662"/>
        <end position="728"/>
    </location>
</feature>
<feature type="coiled-coil region" evidence="1">
    <location>
        <begin position="624"/>
        <end position="651"/>
    </location>
</feature>
<keyword evidence="1" id="KW-0175">Coiled coil</keyword>
<feature type="region of interest" description="Disordered" evidence="2">
    <location>
        <begin position="454"/>
        <end position="551"/>
    </location>
</feature>
<accession>A0A1Y2GYD9</accession>
<feature type="compositionally biased region" description="Polar residues" evidence="2">
    <location>
        <begin position="467"/>
        <end position="477"/>
    </location>
</feature>
<proteinExistence type="predicted"/>
<feature type="region of interest" description="Disordered" evidence="2">
    <location>
        <begin position="897"/>
        <end position="958"/>
    </location>
</feature>
<evidence type="ECO:0000256" key="1">
    <source>
        <dbReference type="SAM" id="Coils"/>
    </source>
</evidence>
<sequence length="1009" mass="111614">MVSSAALFTSTYFSTSTTTATFGVAARRKPRVPLLFQYPSRETKESKHDALIIQMINNGHSWADIEAVAGDTAFDRYYSVLDPVLKNLWTPNAIERLNTVVRDHAAELLEEAASEAIRIGTKAAKAKVKAAALPLLTSTTTDSSPSFSIEDDTNADTNIDTNIEDKLLWWDCIARGVNSTANTCLYIWSTFGDGRPLPEDEVEEERKRIQKIREQTQRRIQIEINTARKLFEREIAARTKAEKEEQEWLDAIRLAADKKEQRKLQAARHAAEIKEKQRLFAAHLVATKKGQEQLPTARITPEKKKGEQLLVAMSDRRKQLMQLSGTEQGTENGNEGKSEGSIDELLKARTRLQTARKSVARLLKQTQAITREDRDADVEAVAKPDARIERHVGSYADMRAILAARAAAATAEMIALQGDKSRQLSAATLIGTIESMKQKEELMAKTVVPLEITGTHHHHSNDGDSRYSANEKNTSRNSSHRKTNRNNSVSDNSINNNGCNDSNTRNKSIKIHSRSSSNSRRSSIPALSLSPGSISPPLSDHSPIVEHQRSSSRINISFRHLLKKKKPLPSSSNIVAAAAAAAATTATTVITGEPKENDKAMSLHSSAQTKKRVGKLTQVQKKVRKLVQTKIKQKQERKQRIEKLIDGVRANKRDLNFNLVMGNENEMESSEEDEKSIDPSNGSEDVEPYKPSSVIPNYEKMAILQEELPAQKRRKRNSHDSSDNFMVDGMSTEAMEKEVTSMSTQLIFNDSIYRASTPSSSSTLSPPPSSVSLTPSMSPVLSNSYCKSSLTDQNQGVGAKYHSSSKSWIEAQRTLSSLSDVDVDKSFGHRHQGPSDECNVAQKQQEQSQQHEYSIDTHTAQTTACLKSESHQIQYRSSHTIILATAAAAATTKFKLVPTPNTSTSSRASDPNPSANLGATNSKSNQNLNPNNVSNRKPNPNSILNIDTNPGPSSNLYLQPQQQPIFTAEDVFKIWDVRQQVGDNWEYISERALGGKHSAQACRAFVMGE</sequence>
<keyword evidence="4" id="KW-1185">Reference proteome</keyword>
<dbReference type="AlphaFoldDB" id="A0A1Y2GYD9"/>
<feature type="region of interest" description="Disordered" evidence="2">
    <location>
        <begin position="755"/>
        <end position="776"/>
    </location>
</feature>
<feature type="region of interest" description="Disordered" evidence="2">
    <location>
        <begin position="590"/>
        <end position="611"/>
    </location>
</feature>
<evidence type="ECO:0000313" key="3">
    <source>
        <dbReference type="EMBL" id="ORZ26824.1"/>
    </source>
</evidence>
<feature type="compositionally biased region" description="Low complexity" evidence="2">
    <location>
        <begin position="485"/>
        <end position="506"/>
    </location>
</feature>
<feature type="compositionally biased region" description="Polar residues" evidence="2">
    <location>
        <begin position="936"/>
        <end position="958"/>
    </location>
</feature>
<dbReference type="EMBL" id="MCFF01000006">
    <property type="protein sequence ID" value="ORZ26824.1"/>
    <property type="molecule type" value="Genomic_DNA"/>
</dbReference>
<dbReference type="InParanoid" id="A0A1Y2GYD9"/>
<feature type="compositionally biased region" description="Low complexity" evidence="2">
    <location>
        <begin position="756"/>
        <end position="776"/>
    </location>
</feature>
<evidence type="ECO:0000256" key="2">
    <source>
        <dbReference type="SAM" id="MobiDB-lite"/>
    </source>
</evidence>
<comment type="caution">
    <text evidence="3">The sequence shown here is derived from an EMBL/GenBank/DDBJ whole genome shotgun (WGS) entry which is preliminary data.</text>
</comment>
<feature type="compositionally biased region" description="Acidic residues" evidence="2">
    <location>
        <begin position="665"/>
        <end position="675"/>
    </location>
</feature>
<name>A0A1Y2GYD9_9FUNG</name>
<feature type="compositionally biased region" description="Low complexity" evidence="2">
    <location>
        <begin position="921"/>
        <end position="935"/>
    </location>
</feature>
<reference evidence="3 4" key="1">
    <citation type="submission" date="2016-07" db="EMBL/GenBank/DDBJ databases">
        <title>Pervasive Adenine N6-methylation of Active Genes in Fungi.</title>
        <authorList>
            <consortium name="DOE Joint Genome Institute"/>
            <person name="Mondo S.J."/>
            <person name="Dannebaum R.O."/>
            <person name="Kuo R.C."/>
            <person name="Labutti K."/>
            <person name="Haridas S."/>
            <person name="Kuo A."/>
            <person name="Salamov A."/>
            <person name="Ahrendt S.R."/>
            <person name="Lipzen A."/>
            <person name="Sullivan W."/>
            <person name="Andreopoulos W.B."/>
            <person name="Clum A."/>
            <person name="Lindquist E."/>
            <person name="Daum C."/>
            <person name="Ramamoorthy G.K."/>
            <person name="Gryganskyi A."/>
            <person name="Culley D."/>
            <person name="Magnuson J.K."/>
            <person name="James T.Y."/>
            <person name="O'Malley M.A."/>
            <person name="Stajich J.E."/>
            <person name="Spatafora J.W."/>
            <person name="Visel A."/>
            <person name="Grigoriev I.V."/>
        </authorList>
    </citation>
    <scope>NUCLEOTIDE SEQUENCE [LARGE SCALE GENOMIC DNA]</scope>
    <source>
        <strain evidence="3 4">NRRL 3116</strain>
    </source>
</reference>
<dbReference type="OrthoDB" id="2410561at2759"/>
<feature type="compositionally biased region" description="Polar residues" evidence="2">
    <location>
        <begin position="899"/>
        <end position="920"/>
    </location>
</feature>
<protein>
    <submittedName>
        <fullName evidence="3">Uncharacterized protein</fullName>
    </submittedName>
</protein>
<dbReference type="RefSeq" id="XP_021884587.1">
    <property type="nucleotide sequence ID" value="XM_022023198.1"/>
</dbReference>
<feature type="compositionally biased region" description="Low complexity" evidence="2">
    <location>
        <begin position="514"/>
        <end position="539"/>
    </location>
</feature>
<evidence type="ECO:0000313" key="4">
    <source>
        <dbReference type="Proteomes" id="UP000193648"/>
    </source>
</evidence>
<dbReference type="Proteomes" id="UP000193648">
    <property type="component" value="Unassembled WGS sequence"/>
</dbReference>